<dbReference type="EMBL" id="AESD01000683">
    <property type="protein sequence ID" value="EHJ10687.1"/>
    <property type="molecule type" value="Genomic_DNA"/>
</dbReference>
<protein>
    <submittedName>
        <fullName evidence="1">Uncharacterized protein</fullName>
    </submittedName>
</protein>
<dbReference type="PATRIC" id="fig|423471.3.peg.4288"/>
<reference evidence="1 2" key="1">
    <citation type="journal article" date="2011" name="Front. Microbiol.">
        <title>Two Strains of Crocosphaera watsonii with Highly Conserved Genomes are Distinguished by Strain-Specific Features.</title>
        <authorList>
            <person name="Bench S.R."/>
            <person name="Ilikchyan I.N."/>
            <person name="Tripp H.J."/>
            <person name="Zehr J.P."/>
        </authorList>
    </citation>
    <scope>NUCLEOTIDE SEQUENCE [LARGE SCALE GENOMIC DNA]</scope>
    <source>
        <strain evidence="1 2">WH 0003</strain>
    </source>
</reference>
<evidence type="ECO:0000313" key="2">
    <source>
        <dbReference type="Proteomes" id="UP000003477"/>
    </source>
</evidence>
<evidence type="ECO:0000313" key="1">
    <source>
        <dbReference type="EMBL" id="EHJ10687.1"/>
    </source>
</evidence>
<sequence length="55" mass="5806">MSLQIILLTSPHVTLMLPSCSPHVTLLLPSCSPPVPLLFPSWEGLGVGWVRGGLG</sequence>
<gene>
    <name evidence="1" type="ORF">CWATWH0003_4580</name>
</gene>
<dbReference type="Proteomes" id="UP000003477">
    <property type="component" value="Unassembled WGS sequence"/>
</dbReference>
<comment type="caution">
    <text evidence="1">The sequence shown here is derived from an EMBL/GenBank/DDBJ whole genome shotgun (WGS) entry which is preliminary data.</text>
</comment>
<dbReference type="AlphaFoldDB" id="G5JAW9"/>
<accession>G5JAW9</accession>
<name>G5JAW9_CROWT</name>
<organism evidence="1 2">
    <name type="scientific">Crocosphaera watsonii WH 0003</name>
    <dbReference type="NCBI Taxonomy" id="423471"/>
    <lineage>
        <taxon>Bacteria</taxon>
        <taxon>Bacillati</taxon>
        <taxon>Cyanobacteriota</taxon>
        <taxon>Cyanophyceae</taxon>
        <taxon>Oscillatoriophycideae</taxon>
        <taxon>Chroococcales</taxon>
        <taxon>Aphanothecaceae</taxon>
        <taxon>Crocosphaera</taxon>
    </lineage>
</organism>
<proteinExistence type="predicted"/>